<dbReference type="OrthoDB" id="1775287at2"/>
<dbReference type="EMBL" id="CP003040">
    <property type="protein sequence ID" value="AEN97699.1"/>
    <property type="molecule type" value="Genomic_DNA"/>
</dbReference>
<keyword evidence="2" id="KW-1185">Reference proteome</keyword>
<accession>G2T494</accession>
<dbReference type="HOGENOM" id="CLU_2587526_0_0_9"/>
<dbReference type="GeneID" id="93724310"/>
<protein>
    <submittedName>
        <fullName evidence="1">Uncharacterized protein</fullName>
    </submittedName>
</protein>
<organism evidence="1 2">
    <name type="scientific">Roseburia hominis (strain DSM 16839 / JCM 17582 / NCIMB 14029 / A2-183)</name>
    <dbReference type="NCBI Taxonomy" id="585394"/>
    <lineage>
        <taxon>Bacteria</taxon>
        <taxon>Bacillati</taxon>
        <taxon>Bacillota</taxon>
        <taxon>Clostridia</taxon>
        <taxon>Lachnospirales</taxon>
        <taxon>Lachnospiraceae</taxon>
        <taxon>Roseburia</taxon>
    </lineage>
</organism>
<sequence>MNSDEFIFEVPAELRMRRKQRRKDDIINSTEERGYIMPQSYTPEFRKKIVRLHTEEDVPAKASLLSMGYPKPAFPSGAAN</sequence>
<dbReference type="KEGG" id="rho:RHOM_12955"/>
<dbReference type="Proteomes" id="UP000008178">
    <property type="component" value="Chromosome"/>
</dbReference>
<proteinExistence type="predicted"/>
<evidence type="ECO:0000313" key="1">
    <source>
        <dbReference type="EMBL" id="AEN97699.1"/>
    </source>
</evidence>
<dbReference type="RefSeq" id="WP_014080705.1">
    <property type="nucleotide sequence ID" value="NC_015977.1"/>
</dbReference>
<evidence type="ECO:0000313" key="2">
    <source>
        <dbReference type="Proteomes" id="UP000008178"/>
    </source>
</evidence>
<dbReference type="AlphaFoldDB" id="G2T494"/>
<name>G2T494_ROSHA</name>
<gene>
    <name evidence="1" type="ordered locus">RHOM_12955</name>
</gene>
<reference evidence="1 2" key="1">
    <citation type="journal article" date="2015" name="Genome Announc.">
        <title>Complete genome sequence of the human gut symbiont Roseburia hominis.</title>
        <authorList>
            <person name="Travis A.J."/>
            <person name="Kelly D."/>
            <person name="Flint H.J."/>
            <person name="Aminov R.I."/>
        </authorList>
    </citation>
    <scope>NUCLEOTIDE SEQUENCE [LARGE SCALE GENOMIC DNA]</scope>
    <source>
        <strain evidence="2">DSM 16839 / JCM 17582 / NCIMB 14029 / A2-183</strain>
    </source>
</reference>
<dbReference type="BioCyc" id="RHOM585394:G1H02-2575-MONOMER"/>